<dbReference type="InterPro" id="IPR011250">
    <property type="entry name" value="OMP/PagP_B-barrel"/>
</dbReference>
<dbReference type="Pfam" id="PF13505">
    <property type="entry name" value="OMP_b-brl"/>
    <property type="match status" value="1"/>
</dbReference>
<dbReference type="InterPro" id="IPR051692">
    <property type="entry name" value="OMP-like"/>
</dbReference>
<evidence type="ECO:0000259" key="6">
    <source>
        <dbReference type="Pfam" id="PF13505"/>
    </source>
</evidence>
<keyword evidence="2 5" id="KW-0732">Signal</keyword>
<feature type="chain" id="PRO_5010252717" evidence="5">
    <location>
        <begin position="22"/>
        <end position="177"/>
    </location>
</feature>
<dbReference type="Gene3D" id="2.40.160.20">
    <property type="match status" value="1"/>
</dbReference>
<evidence type="ECO:0000313" key="8">
    <source>
        <dbReference type="Proteomes" id="UP000183400"/>
    </source>
</evidence>
<dbReference type="SUPFAM" id="SSF56925">
    <property type="entry name" value="OMPA-like"/>
    <property type="match status" value="1"/>
</dbReference>
<comment type="similarity">
    <text evidence="4">Belongs to the Omp25/RopB family.</text>
</comment>
<dbReference type="GO" id="GO:0016020">
    <property type="term" value="C:membrane"/>
    <property type="evidence" value="ECO:0007669"/>
    <property type="project" value="UniProtKB-SubCell"/>
</dbReference>
<dbReference type="PANTHER" id="PTHR34001">
    <property type="entry name" value="BLL7405 PROTEIN"/>
    <property type="match status" value="1"/>
</dbReference>
<reference evidence="8" key="1">
    <citation type="submission" date="2016-10" db="EMBL/GenBank/DDBJ databases">
        <authorList>
            <person name="Varghese N."/>
            <person name="Submissions S."/>
        </authorList>
    </citation>
    <scope>NUCLEOTIDE SEQUENCE [LARGE SCALE GENOMIC DNA]</scope>
    <source>
        <strain evidence="8">DSM 27839</strain>
    </source>
</reference>
<dbReference type="PANTHER" id="PTHR34001:SF3">
    <property type="entry name" value="BLL7405 PROTEIN"/>
    <property type="match status" value="1"/>
</dbReference>
<proteinExistence type="inferred from homology"/>
<protein>
    <submittedName>
        <fullName evidence="7">Opacity protein</fullName>
    </submittedName>
</protein>
<dbReference type="Proteomes" id="UP000183400">
    <property type="component" value="Unassembled WGS sequence"/>
</dbReference>
<sequence>MTGKLALLTTVATMAAGSVMAQSSGNWTGFYGGGQLGYADIDSNVSGVDGDGAIGGIILGYDYDLGDWVVGGGFDYDWSDIDLGSAATVEKVWRIKARAGYKVNPQGLLYGTAGYADADTDNLGSDNGWFIGAGYEQIVAPNISVGGELLYHEFDDFNSSGVDVDATTLQLRVAYRF</sequence>
<evidence type="ECO:0000256" key="3">
    <source>
        <dbReference type="ARBA" id="ARBA00023136"/>
    </source>
</evidence>
<evidence type="ECO:0000256" key="2">
    <source>
        <dbReference type="ARBA" id="ARBA00022729"/>
    </source>
</evidence>
<gene>
    <name evidence="7" type="ORF">SAMN05444358_103208</name>
</gene>
<accession>A0A1H2ZFM7</accession>
<evidence type="ECO:0000313" key="7">
    <source>
        <dbReference type="EMBL" id="SDX16155.1"/>
    </source>
</evidence>
<keyword evidence="8" id="KW-1185">Reference proteome</keyword>
<evidence type="ECO:0000256" key="5">
    <source>
        <dbReference type="SAM" id="SignalP"/>
    </source>
</evidence>
<comment type="subcellular location">
    <subcellularLocation>
        <location evidence="1">Membrane</location>
    </subcellularLocation>
</comment>
<dbReference type="STRING" id="985054.SAMN05444358_103208"/>
<dbReference type="OrthoDB" id="268975at2"/>
<keyword evidence="3" id="KW-0472">Membrane</keyword>
<dbReference type="EMBL" id="FNNP01000003">
    <property type="protein sequence ID" value="SDX16155.1"/>
    <property type="molecule type" value="Genomic_DNA"/>
</dbReference>
<evidence type="ECO:0000256" key="1">
    <source>
        <dbReference type="ARBA" id="ARBA00004370"/>
    </source>
</evidence>
<dbReference type="RefSeq" id="WP_074737008.1">
    <property type="nucleotide sequence ID" value="NZ_FNNP01000003.1"/>
</dbReference>
<feature type="domain" description="Outer membrane protein beta-barrel" evidence="6">
    <location>
        <begin position="10"/>
        <end position="177"/>
    </location>
</feature>
<evidence type="ECO:0000256" key="4">
    <source>
        <dbReference type="ARBA" id="ARBA00038306"/>
    </source>
</evidence>
<dbReference type="InterPro" id="IPR027385">
    <property type="entry name" value="Beta-barrel_OMP"/>
</dbReference>
<name>A0A1H2ZFM7_9RHOB</name>
<organism evidence="7 8">
    <name type="scientific">Ruegeria halocynthiae</name>
    <dbReference type="NCBI Taxonomy" id="985054"/>
    <lineage>
        <taxon>Bacteria</taxon>
        <taxon>Pseudomonadati</taxon>
        <taxon>Pseudomonadota</taxon>
        <taxon>Alphaproteobacteria</taxon>
        <taxon>Rhodobacterales</taxon>
        <taxon>Roseobacteraceae</taxon>
        <taxon>Ruegeria</taxon>
    </lineage>
</organism>
<feature type="signal peptide" evidence="5">
    <location>
        <begin position="1"/>
        <end position="21"/>
    </location>
</feature>
<dbReference type="AlphaFoldDB" id="A0A1H2ZFM7"/>